<accession>A0A1I0XC10</accession>
<gene>
    <name evidence="2" type="ORF">SAMN05216249_10684</name>
</gene>
<reference evidence="2 3" key="1">
    <citation type="submission" date="2016-10" db="EMBL/GenBank/DDBJ databases">
        <authorList>
            <person name="de Groot N.N."/>
        </authorList>
    </citation>
    <scope>NUCLEOTIDE SEQUENCE [LARGE SCALE GENOMIC DNA]</scope>
    <source>
        <strain evidence="2 3">DSM 5522</strain>
    </source>
</reference>
<dbReference type="AlphaFoldDB" id="A0A1I0XC10"/>
<keyword evidence="3" id="KW-1185">Reference proteome</keyword>
<dbReference type="Gene3D" id="2.30.30.320">
    <property type="entry name" value="DUF1653-like domain"/>
    <property type="match status" value="1"/>
</dbReference>
<feature type="domain" description="DUF1653" evidence="1">
    <location>
        <begin position="10"/>
        <end position="72"/>
    </location>
</feature>
<dbReference type="EMBL" id="FOJY01000006">
    <property type="protein sequence ID" value="SFA98565.1"/>
    <property type="molecule type" value="Genomic_DNA"/>
</dbReference>
<dbReference type="OrthoDB" id="371169at2"/>
<evidence type="ECO:0000313" key="2">
    <source>
        <dbReference type="EMBL" id="SFA98565.1"/>
    </source>
</evidence>
<dbReference type="Proteomes" id="UP000198838">
    <property type="component" value="Unassembled WGS sequence"/>
</dbReference>
<organism evidence="2 3">
    <name type="scientific">Acetitomaculum ruminis DSM 5522</name>
    <dbReference type="NCBI Taxonomy" id="1120918"/>
    <lineage>
        <taxon>Bacteria</taxon>
        <taxon>Bacillati</taxon>
        <taxon>Bacillota</taxon>
        <taxon>Clostridia</taxon>
        <taxon>Lachnospirales</taxon>
        <taxon>Lachnospiraceae</taxon>
        <taxon>Acetitomaculum</taxon>
    </lineage>
</organism>
<proteinExistence type="predicted"/>
<protein>
    <recommendedName>
        <fullName evidence="1">DUF1653 domain-containing protein</fullName>
    </recommendedName>
</protein>
<dbReference type="Pfam" id="PF07866">
    <property type="entry name" value="DUF1653"/>
    <property type="match status" value="1"/>
</dbReference>
<dbReference type="RefSeq" id="WP_092871490.1">
    <property type="nucleotide sequence ID" value="NZ_FOJY01000006.1"/>
</dbReference>
<name>A0A1I0XC10_9FIRM</name>
<sequence length="213" mass="25430">MERLNRGDICRHFKGNLYQIITFAKHSETEEKMVVYQKLYGDFETYVRPYSMFMSEVDHDKYPDIKQKYRFEKIEPDREETKEEFLNLSEKETINNEAFVISDKKEMNNINTKKDINKKSINDENIQENKGKNSDNLEREINPVLLEFLDAESFKKKIEILSKNEGVMDDKLIDDIAVVLDAVVPEGQLWDRYKALKNIMLTQLKYEHVERFR</sequence>
<evidence type="ECO:0000259" key="1">
    <source>
        <dbReference type="Pfam" id="PF07866"/>
    </source>
</evidence>
<evidence type="ECO:0000313" key="3">
    <source>
        <dbReference type="Proteomes" id="UP000198838"/>
    </source>
</evidence>
<dbReference type="InterPro" id="IPR037135">
    <property type="entry name" value="DUF1653-like_dom_sf"/>
</dbReference>
<dbReference type="STRING" id="1120918.SAMN05216249_10684"/>
<dbReference type="InterPro" id="IPR023387">
    <property type="entry name" value="DUF1653-like_dom"/>
</dbReference>